<dbReference type="SMART" id="SM00326">
    <property type="entry name" value="SH3"/>
    <property type="match status" value="1"/>
</dbReference>
<evidence type="ECO:0000256" key="9">
    <source>
        <dbReference type="PROSITE-ProRule" id="PRU00192"/>
    </source>
</evidence>
<feature type="region of interest" description="Disordered" evidence="10">
    <location>
        <begin position="1"/>
        <end position="20"/>
    </location>
</feature>
<evidence type="ECO:0000259" key="11">
    <source>
        <dbReference type="PROSITE" id="PS50001"/>
    </source>
</evidence>
<feature type="domain" description="SH3" evidence="12">
    <location>
        <begin position="668"/>
        <end position="729"/>
    </location>
</feature>
<dbReference type="PANTHER" id="PTHR45818">
    <property type="entry name" value="PROTEIN VAV"/>
    <property type="match status" value="1"/>
</dbReference>
<name>A0A7R9LDL5_9ACAR</name>
<dbReference type="InterPro" id="IPR001331">
    <property type="entry name" value="GDS_CDC24_CS"/>
</dbReference>
<dbReference type="AlphaFoldDB" id="A0A7R9LDL5"/>
<dbReference type="EMBL" id="OC915295">
    <property type="protein sequence ID" value="CAD7639739.1"/>
    <property type="molecule type" value="Genomic_DNA"/>
</dbReference>
<dbReference type="InterPro" id="IPR036860">
    <property type="entry name" value="SH2_dom_sf"/>
</dbReference>
<feature type="domain" description="DH" evidence="14">
    <location>
        <begin position="89"/>
        <end position="294"/>
    </location>
</feature>
<proteinExistence type="predicted"/>
<evidence type="ECO:0000256" key="5">
    <source>
        <dbReference type="ARBA" id="ARBA00022737"/>
    </source>
</evidence>
<dbReference type="Gene3D" id="3.30.505.10">
    <property type="entry name" value="SH2 domain"/>
    <property type="match status" value="1"/>
</dbReference>
<keyword evidence="2" id="KW-0597">Phosphoprotein</keyword>
<dbReference type="InterPro" id="IPR000219">
    <property type="entry name" value="DH_dom"/>
</dbReference>
<evidence type="ECO:0000256" key="2">
    <source>
        <dbReference type="ARBA" id="ARBA00022553"/>
    </source>
</evidence>
<feature type="domain" description="PH" evidence="13">
    <location>
        <begin position="327"/>
        <end position="433"/>
    </location>
</feature>
<dbReference type="SMART" id="SM00252">
    <property type="entry name" value="SH2"/>
    <property type="match status" value="1"/>
</dbReference>
<dbReference type="SUPFAM" id="SSF48065">
    <property type="entry name" value="DBL homology domain (DH-domain)"/>
    <property type="match status" value="1"/>
</dbReference>
<evidence type="ECO:0000256" key="10">
    <source>
        <dbReference type="SAM" id="MobiDB-lite"/>
    </source>
</evidence>
<keyword evidence="17" id="KW-1185">Reference proteome</keyword>
<dbReference type="SMART" id="SM00233">
    <property type="entry name" value="PH"/>
    <property type="match status" value="1"/>
</dbReference>
<evidence type="ECO:0000256" key="4">
    <source>
        <dbReference type="ARBA" id="ARBA00022723"/>
    </source>
</evidence>
<keyword evidence="1 9" id="KW-0728">SH3 domain</keyword>
<evidence type="ECO:0000256" key="8">
    <source>
        <dbReference type="PROSITE-ProRule" id="PRU00191"/>
    </source>
</evidence>
<dbReference type="GO" id="GO:0048468">
    <property type="term" value="P:cell development"/>
    <property type="evidence" value="ECO:0007669"/>
    <property type="project" value="UniProtKB-ARBA"/>
</dbReference>
<dbReference type="Pfam" id="PF00130">
    <property type="entry name" value="C1_1"/>
    <property type="match status" value="1"/>
</dbReference>
<accession>A0A7R9LDL5</accession>
<evidence type="ECO:0000313" key="16">
    <source>
        <dbReference type="EMBL" id="CAD7639739.1"/>
    </source>
</evidence>
<dbReference type="CDD" id="cd20810">
    <property type="entry name" value="C1_VAV"/>
    <property type="match status" value="1"/>
</dbReference>
<evidence type="ECO:0000259" key="13">
    <source>
        <dbReference type="PROSITE" id="PS50003"/>
    </source>
</evidence>
<dbReference type="InterPro" id="IPR000980">
    <property type="entry name" value="SH2"/>
</dbReference>
<keyword evidence="7 8" id="KW-0727">SH2 domain</keyword>
<dbReference type="InterPro" id="IPR001452">
    <property type="entry name" value="SH3_domain"/>
</dbReference>
<dbReference type="SUPFAM" id="SSF55550">
    <property type="entry name" value="SH2 domain"/>
    <property type="match status" value="1"/>
</dbReference>
<evidence type="ECO:0000259" key="14">
    <source>
        <dbReference type="PROSITE" id="PS50010"/>
    </source>
</evidence>
<dbReference type="PROSITE" id="PS50010">
    <property type="entry name" value="DH_2"/>
    <property type="match status" value="1"/>
</dbReference>
<dbReference type="Gene3D" id="2.30.29.30">
    <property type="entry name" value="Pleckstrin-homology domain (PH domain)/Phosphotyrosine-binding domain (PTB)"/>
    <property type="match status" value="1"/>
</dbReference>
<keyword evidence="6" id="KW-0862">Zinc</keyword>
<feature type="domain" description="SH2" evidence="11">
    <location>
        <begin position="565"/>
        <end position="661"/>
    </location>
</feature>
<dbReference type="GO" id="GO:0046872">
    <property type="term" value="F:metal ion binding"/>
    <property type="evidence" value="ECO:0007669"/>
    <property type="project" value="UniProtKB-KW"/>
</dbReference>
<dbReference type="PROSITE" id="PS50002">
    <property type="entry name" value="SH3"/>
    <property type="match status" value="1"/>
</dbReference>
<evidence type="ECO:0000313" key="17">
    <source>
        <dbReference type="Proteomes" id="UP000728032"/>
    </source>
</evidence>
<dbReference type="SMART" id="SM00109">
    <property type="entry name" value="C1"/>
    <property type="match status" value="1"/>
</dbReference>
<dbReference type="PANTHER" id="PTHR45818:SF3">
    <property type="entry name" value="PROTEIN VAV"/>
    <property type="match status" value="1"/>
</dbReference>
<dbReference type="OrthoDB" id="5340910at2759"/>
<dbReference type="InterPro" id="IPR055251">
    <property type="entry name" value="SOS1_NGEF_PH"/>
</dbReference>
<dbReference type="Pfam" id="PF22697">
    <property type="entry name" value="SOS1_NGEF_PH"/>
    <property type="match status" value="1"/>
</dbReference>
<dbReference type="InterPro" id="IPR037832">
    <property type="entry name" value="PH_Vav"/>
</dbReference>
<dbReference type="Proteomes" id="UP000728032">
    <property type="component" value="Unassembled WGS sequence"/>
</dbReference>
<dbReference type="PROSITE" id="PS50001">
    <property type="entry name" value="SH2"/>
    <property type="match status" value="1"/>
</dbReference>
<dbReference type="GO" id="GO:0005085">
    <property type="term" value="F:guanyl-nucleotide exchange factor activity"/>
    <property type="evidence" value="ECO:0007669"/>
    <property type="project" value="UniProtKB-KW"/>
</dbReference>
<dbReference type="CDD" id="cd00160">
    <property type="entry name" value="RhoGEF"/>
    <property type="match status" value="1"/>
</dbReference>
<evidence type="ECO:0000256" key="3">
    <source>
        <dbReference type="ARBA" id="ARBA00022658"/>
    </source>
</evidence>
<evidence type="ECO:0000256" key="7">
    <source>
        <dbReference type="ARBA" id="ARBA00022999"/>
    </source>
</evidence>
<dbReference type="GO" id="GO:0016477">
    <property type="term" value="P:cell migration"/>
    <property type="evidence" value="ECO:0007669"/>
    <property type="project" value="TreeGrafter"/>
</dbReference>
<keyword evidence="5" id="KW-0677">Repeat</keyword>
<sequence>MSEVSTELTGNGLGGGSGERVQPHMVVVDFPPLHTASGGPLLTTTVPLSGAQLRTHEEEIYEDLCYVTLRLGRDRDRVLGSIPLEPIEKRDYCVKELVETEKNYCEALNMIVNQFIQPLSKLLRTTDRNTIFQSIKHLYDIHSRFYTDLCQSCQASSSMCSPVSASNGSANTCHTNGSTNCHNFKISSSFIQFKDKFIIYGEYCANLPKAQTLVDSLCGRDDTIAQAVHKCEMKANDGKFKLRDLLSLPMQRILKYHLLLSQLIKTTVDTHDDYQGLQRAHLAMVDLGQYINEVKRDSETLTIIADIQASITDLDMPDNTQLQHYGRLLKDGELKIRAHDETRLKTRYVFVFDKVMLMCKSIRGEQYSYKEALILADYQIEEQCISSTISKLTKQWTNGWNLVHRQHKKTYMFYAKTDDMKHKWIEAINKALDNDCPLACREGYTDHTFAMFTFPSITTCVGCQQLLKGVFFQGYQCTVCHIAVHKECITSVPSCGAPSLPPRPPLPPSSPGLSLNSFNEDDTHSNGGASDANLRLSYESPTSLDVFGVHQQSQEQALNLEDYDWFAGPLDRESAQSTLENMSNGSFLVRISPKQRGSYAISLNYSGQVKHMRVQQTNDHQYYYLSETRYFKTITDLVVYYEENSLCESFNLVDTNLMIPYKKALSAEAVAYAIALYSFTGSSANLLDLRKGDRVAILSKAGESKGWWKGQINDRVGYFPLAYVTQTQDML</sequence>
<dbReference type="SUPFAM" id="SSF50044">
    <property type="entry name" value="SH3-domain"/>
    <property type="match status" value="1"/>
</dbReference>
<dbReference type="Pfam" id="PF00621">
    <property type="entry name" value="RhoGEF"/>
    <property type="match status" value="1"/>
</dbReference>
<feature type="compositionally biased region" description="Pro residues" evidence="10">
    <location>
        <begin position="499"/>
        <end position="510"/>
    </location>
</feature>
<dbReference type="Gene3D" id="1.20.900.10">
    <property type="entry name" value="Dbl homology (DH) domain"/>
    <property type="match status" value="1"/>
</dbReference>
<dbReference type="GO" id="GO:0035556">
    <property type="term" value="P:intracellular signal transduction"/>
    <property type="evidence" value="ECO:0007669"/>
    <property type="project" value="InterPro"/>
</dbReference>
<dbReference type="Pfam" id="PF00017">
    <property type="entry name" value="SH2"/>
    <property type="match status" value="1"/>
</dbReference>
<evidence type="ECO:0000259" key="12">
    <source>
        <dbReference type="PROSITE" id="PS50002"/>
    </source>
</evidence>
<dbReference type="Gene3D" id="3.30.60.20">
    <property type="match status" value="1"/>
</dbReference>
<protein>
    <submittedName>
        <fullName evidence="16">Uncharacterized protein</fullName>
    </submittedName>
</protein>
<keyword evidence="3" id="KW-0344">Guanine-nucleotide releasing factor</keyword>
<dbReference type="PRINTS" id="PR00401">
    <property type="entry name" value="SH2DOMAIN"/>
</dbReference>
<gene>
    <name evidence="16" type="ORF">ONB1V03_LOCUS2170</name>
</gene>
<feature type="compositionally biased region" description="Low complexity" evidence="10">
    <location>
        <begin position="1"/>
        <end position="10"/>
    </location>
</feature>
<feature type="region of interest" description="Disordered" evidence="10">
    <location>
        <begin position="499"/>
        <end position="534"/>
    </location>
</feature>
<dbReference type="EMBL" id="CAJPVJ010000470">
    <property type="protein sequence ID" value="CAG2162578.1"/>
    <property type="molecule type" value="Genomic_DNA"/>
</dbReference>
<evidence type="ECO:0000259" key="15">
    <source>
        <dbReference type="PROSITE" id="PS50081"/>
    </source>
</evidence>
<dbReference type="InterPro" id="IPR001849">
    <property type="entry name" value="PH_domain"/>
</dbReference>
<dbReference type="InterPro" id="IPR011993">
    <property type="entry name" value="PH-like_dom_sf"/>
</dbReference>
<dbReference type="CDD" id="cd00174">
    <property type="entry name" value="SH3"/>
    <property type="match status" value="1"/>
</dbReference>
<organism evidence="16">
    <name type="scientific">Oppiella nova</name>
    <dbReference type="NCBI Taxonomy" id="334625"/>
    <lineage>
        <taxon>Eukaryota</taxon>
        <taxon>Metazoa</taxon>
        <taxon>Ecdysozoa</taxon>
        <taxon>Arthropoda</taxon>
        <taxon>Chelicerata</taxon>
        <taxon>Arachnida</taxon>
        <taxon>Acari</taxon>
        <taxon>Acariformes</taxon>
        <taxon>Sarcoptiformes</taxon>
        <taxon>Oribatida</taxon>
        <taxon>Brachypylina</taxon>
        <taxon>Oppioidea</taxon>
        <taxon>Oppiidae</taxon>
        <taxon>Oppiella</taxon>
    </lineage>
</organism>
<dbReference type="Gene3D" id="2.30.30.40">
    <property type="entry name" value="SH3 Domains"/>
    <property type="match status" value="1"/>
</dbReference>
<dbReference type="PROSITE" id="PS00479">
    <property type="entry name" value="ZF_DAG_PE_1"/>
    <property type="match status" value="1"/>
</dbReference>
<reference evidence="16" key="1">
    <citation type="submission" date="2020-11" db="EMBL/GenBank/DDBJ databases">
        <authorList>
            <person name="Tran Van P."/>
        </authorList>
    </citation>
    <scope>NUCLEOTIDE SEQUENCE</scope>
</reference>
<dbReference type="GO" id="GO:0005737">
    <property type="term" value="C:cytoplasm"/>
    <property type="evidence" value="ECO:0007669"/>
    <property type="project" value="TreeGrafter"/>
</dbReference>
<dbReference type="SUPFAM" id="SSF50729">
    <property type="entry name" value="PH domain-like"/>
    <property type="match status" value="1"/>
</dbReference>
<keyword evidence="4" id="KW-0479">Metal-binding</keyword>
<feature type="domain" description="Phorbol-ester/DAG-type" evidence="15">
    <location>
        <begin position="446"/>
        <end position="495"/>
    </location>
</feature>
<evidence type="ECO:0000256" key="1">
    <source>
        <dbReference type="ARBA" id="ARBA00022443"/>
    </source>
</evidence>
<dbReference type="InterPro" id="IPR036028">
    <property type="entry name" value="SH3-like_dom_sf"/>
</dbReference>
<dbReference type="PROSITE" id="PS00741">
    <property type="entry name" value="DH_1"/>
    <property type="match status" value="1"/>
</dbReference>
<dbReference type="InterPro" id="IPR002219">
    <property type="entry name" value="PKC_DAG/PE"/>
</dbReference>
<evidence type="ECO:0000256" key="6">
    <source>
        <dbReference type="ARBA" id="ARBA00022833"/>
    </source>
</evidence>
<dbReference type="PROSITE" id="PS50081">
    <property type="entry name" value="ZF_DAG_PE_2"/>
    <property type="match status" value="1"/>
</dbReference>
<dbReference type="InterPro" id="IPR035899">
    <property type="entry name" value="DBL_dom_sf"/>
</dbReference>
<dbReference type="CDD" id="cd01223">
    <property type="entry name" value="PH_Vav"/>
    <property type="match status" value="1"/>
</dbReference>
<dbReference type="PRINTS" id="PR00452">
    <property type="entry name" value="SH3DOMAIN"/>
</dbReference>
<dbReference type="Pfam" id="PF00018">
    <property type="entry name" value="SH3_1"/>
    <property type="match status" value="1"/>
</dbReference>
<dbReference type="PROSITE" id="PS50003">
    <property type="entry name" value="PH_DOMAIN"/>
    <property type="match status" value="1"/>
</dbReference>
<dbReference type="SMART" id="SM00325">
    <property type="entry name" value="RhoGEF"/>
    <property type="match status" value="1"/>
</dbReference>